<accession>A0ABQ7H4X5</accession>
<evidence type="ECO:0000313" key="2">
    <source>
        <dbReference type="EMBL" id="KAF5841915.1"/>
    </source>
</evidence>
<keyword evidence="3" id="KW-1185">Reference proteome</keyword>
<organism evidence="2 3">
    <name type="scientific">Dunaliella salina</name>
    <name type="common">Green alga</name>
    <name type="synonym">Protococcus salinus</name>
    <dbReference type="NCBI Taxonomy" id="3046"/>
    <lineage>
        <taxon>Eukaryota</taxon>
        <taxon>Viridiplantae</taxon>
        <taxon>Chlorophyta</taxon>
        <taxon>core chlorophytes</taxon>
        <taxon>Chlorophyceae</taxon>
        <taxon>CS clade</taxon>
        <taxon>Chlamydomonadales</taxon>
        <taxon>Dunaliellaceae</taxon>
        <taxon>Dunaliella</taxon>
    </lineage>
</organism>
<name>A0ABQ7H4X5_DUNSA</name>
<sequence>MTLNVGPRNTNPLNPQYALPGQSSWSNRPSTSQEPTVTYPVSRSLDCSDIVGAKPQRTKALLPSSRLSPPPLPLYSRPRPLGTCSGTWYQSQPRPSSTLTSQGIEGSTPRQLLRPFMPTPNAGTLNSGDIWGTQPRLGRYSCTRFQRTPNLYFGIRPRNTTLNRHPTEFFLDKQPITGQT</sequence>
<protein>
    <recommendedName>
        <fullName evidence="4">Encoded protein</fullName>
    </recommendedName>
</protein>
<proteinExistence type="predicted"/>
<evidence type="ECO:0000313" key="3">
    <source>
        <dbReference type="Proteomes" id="UP000815325"/>
    </source>
</evidence>
<feature type="region of interest" description="Disordered" evidence="1">
    <location>
        <begin position="1"/>
        <end position="39"/>
    </location>
</feature>
<dbReference type="Proteomes" id="UP000815325">
    <property type="component" value="Unassembled WGS sequence"/>
</dbReference>
<dbReference type="EMBL" id="MU069473">
    <property type="protein sequence ID" value="KAF5841915.1"/>
    <property type="molecule type" value="Genomic_DNA"/>
</dbReference>
<feature type="region of interest" description="Disordered" evidence="1">
    <location>
        <begin position="56"/>
        <end position="113"/>
    </location>
</feature>
<reference evidence="2" key="1">
    <citation type="submission" date="2017-08" db="EMBL/GenBank/DDBJ databases">
        <authorList>
            <person name="Polle J.E."/>
            <person name="Barry K."/>
            <person name="Cushman J."/>
            <person name="Schmutz J."/>
            <person name="Tran D."/>
            <person name="Hathwaick L.T."/>
            <person name="Yim W.C."/>
            <person name="Jenkins J."/>
            <person name="Mckie-Krisberg Z.M."/>
            <person name="Prochnik S."/>
            <person name="Lindquist E."/>
            <person name="Dockter R.B."/>
            <person name="Adam C."/>
            <person name="Molina H."/>
            <person name="Bunkerborg J."/>
            <person name="Jin E."/>
            <person name="Buchheim M."/>
            <person name="Magnuson J."/>
        </authorList>
    </citation>
    <scope>NUCLEOTIDE SEQUENCE</scope>
    <source>
        <strain evidence="2">CCAP 19/18</strain>
    </source>
</reference>
<comment type="caution">
    <text evidence="2">The sequence shown here is derived from an EMBL/GenBank/DDBJ whole genome shotgun (WGS) entry which is preliminary data.</text>
</comment>
<gene>
    <name evidence="2" type="ORF">DUNSADRAFT_10352</name>
</gene>
<feature type="compositionally biased region" description="Polar residues" evidence="1">
    <location>
        <begin position="21"/>
        <end position="39"/>
    </location>
</feature>
<feature type="compositionally biased region" description="Polar residues" evidence="1">
    <location>
        <begin position="1"/>
        <end position="14"/>
    </location>
</feature>
<evidence type="ECO:0000256" key="1">
    <source>
        <dbReference type="SAM" id="MobiDB-lite"/>
    </source>
</evidence>
<feature type="compositionally biased region" description="Polar residues" evidence="1">
    <location>
        <begin position="84"/>
        <end position="110"/>
    </location>
</feature>
<evidence type="ECO:0008006" key="4">
    <source>
        <dbReference type="Google" id="ProtNLM"/>
    </source>
</evidence>